<name>A0ABN3A9G9_9ACTN</name>
<proteinExistence type="predicted"/>
<dbReference type="InterPro" id="IPR000253">
    <property type="entry name" value="FHA_dom"/>
</dbReference>
<dbReference type="InterPro" id="IPR050923">
    <property type="entry name" value="Cell_Proc_Reg/RNA_Proc"/>
</dbReference>
<dbReference type="Gene3D" id="2.60.200.20">
    <property type="match status" value="1"/>
</dbReference>
<dbReference type="SMART" id="SM00240">
    <property type="entry name" value="FHA"/>
    <property type="match status" value="1"/>
</dbReference>
<dbReference type="PROSITE" id="PS50006">
    <property type="entry name" value="FHA_DOMAIN"/>
    <property type="match status" value="1"/>
</dbReference>
<dbReference type="InterPro" id="IPR012551">
    <property type="entry name" value="DUF1707_SHOCT-like"/>
</dbReference>
<protein>
    <submittedName>
        <fullName evidence="3">DUF1707 and FHA domain-containing protein</fullName>
    </submittedName>
</protein>
<reference evidence="3 4" key="1">
    <citation type="journal article" date="2019" name="Int. J. Syst. Evol. Microbiol.">
        <title>The Global Catalogue of Microorganisms (GCM) 10K type strain sequencing project: providing services to taxonomists for standard genome sequencing and annotation.</title>
        <authorList>
            <consortium name="The Broad Institute Genomics Platform"/>
            <consortium name="The Broad Institute Genome Sequencing Center for Infectious Disease"/>
            <person name="Wu L."/>
            <person name="Ma J."/>
        </authorList>
    </citation>
    <scope>NUCLEOTIDE SEQUENCE [LARGE SCALE GENOMIC DNA]</scope>
    <source>
        <strain evidence="3 4">JCM 14560</strain>
    </source>
</reference>
<evidence type="ECO:0000313" key="3">
    <source>
        <dbReference type="EMBL" id="GAA2156779.1"/>
    </source>
</evidence>
<evidence type="ECO:0000256" key="1">
    <source>
        <dbReference type="ARBA" id="ARBA00022553"/>
    </source>
</evidence>
<keyword evidence="1" id="KW-0597">Phosphoprotein</keyword>
<dbReference type="Proteomes" id="UP001422759">
    <property type="component" value="Unassembled WGS sequence"/>
</dbReference>
<comment type="caution">
    <text evidence="3">The sequence shown here is derived from an EMBL/GenBank/DDBJ whole genome shotgun (WGS) entry which is preliminary data.</text>
</comment>
<evidence type="ECO:0000313" key="4">
    <source>
        <dbReference type="Proteomes" id="UP001422759"/>
    </source>
</evidence>
<feature type="domain" description="FHA" evidence="2">
    <location>
        <begin position="99"/>
        <end position="148"/>
    </location>
</feature>
<dbReference type="Pfam" id="PF08044">
    <property type="entry name" value="DUF1707"/>
    <property type="match status" value="1"/>
</dbReference>
<sequence length="172" mass="18904">MARPSEAERDRALGLLRENLGSGRLSQDTFIGRMELVLTARSRAELDAALFDLPADQRVSRLVLRTVGRLSAFTARLRNTWHTEQLPGLILPATGMRPIRIGRIQGCDLRLGDSSVSRTHAELRYDTDGWTLHDLGSTNGTHVNGQRVIGAVRVHPGDQVAFGILNFRLAAG</sequence>
<keyword evidence="4" id="KW-1185">Reference proteome</keyword>
<dbReference type="InterPro" id="IPR008984">
    <property type="entry name" value="SMAD_FHA_dom_sf"/>
</dbReference>
<dbReference type="PANTHER" id="PTHR23308">
    <property type="entry name" value="NUCLEAR INHIBITOR OF PROTEIN PHOSPHATASE-1"/>
    <property type="match status" value="1"/>
</dbReference>
<dbReference type="SUPFAM" id="SSF49879">
    <property type="entry name" value="SMAD/FHA domain"/>
    <property type="match status" value="1"/>
</dbReference>
<dbReference type="CDD" id="cd00060">
    <property type="entry name" value="FHA"/>
    <property type="match status" value="1"/>
</dbReference>
<evidence type="ECO:0000259" key="2">
    <source>
        <dbReference type="PROSITE" id="PS50006"/>
    </source>
</evidence>
<gene>
    <name evidence="3" type="ORF">GCM10009760_58100</name>
</gene>
<dbReference type="EMBL" id="BAAANT010000054">
    <property type="protein sequence ID" value="GAA2156779.1"/>
    <property type="molecule type" value="Genomic_DNA"/>
</dbReference>
<organism evidence="3 4">
    <name type="scientific">Kitasatospora kazusensis</name>
    <dbReference type="NCBI Taxonomy" id="407974"/>
    <lineage>
        <taxon>Bacteria</taxon>
        <taxon>Bacillati</taxon>
        <taxon>Actinomycetota</taxon>
        <taxon>Actinomycetes</taxon>
        <taxon>Kitasatosporales</taxon>
        <taxon>Streptomycetaceae</taxon>
        <taxon>Kitasatospora</taxon>
    </lineage>
</organism>
<accession>A0ABN3A9G9</accession>
<dbReference type="Pfam" id="PF00498">
    <property type="entry name" value="FHA"/>
    <property type="match status" value="1"/>
</dbReference>